<proteinExistence type="predicted"/>
<name>A0A922I1Z1_DERFA</name>
<accession>A0A922I1Z1</accession>
<gene>
    <name evidence="1" type="ORF">DERF_008590</name>
</gene>
<dbReference type="EMBL" id="ASGP02000003">
    <property type="protein sequence ID" value="KAH9517984.1"/>
    <property type="molecule type" value="Genomic_DNA"/>
</dbReference>
<dbReference type="AlphaFoldDB" id="A0A922I1Z1"/>
<comment type="caution">
    <text evidence="1">The sequence shown here is derived from an EMBL/GenBank/DDBJ whole genome shotgun (WGS) entry which is preliminary data.</text>
</comment>
<sequence>MTVDYLYTFIRIVFTWLDSGCSSSKSNLSFHGFFFTINAMDLLPPPPPPPYLDELKLFYYHHHHHLVLHFEDDQKASEKY</sequence>
<organism evidence="1 2">
    <name type="scientific">Dermatophagoides farinae</name>
    <name type="common">American house dust mite</name>
    <dbReference type="NCBI Taxonomy" id="6954"/>
    <lineage>
        <taxon>Eukaryota</taxon>
        <taxon>Metazoa</taxon>
        <taxon>Ecdysozoa</taxon>
        <taxon>Arthropoda</taxon>
        <taxon>Chelicerata</taxon>
        <taxon>Arachnida</taxon>
        <taxon>Acari</taxon>
        <taxon>Acariformes</taxon>
        <taxon>Sarcoptiformes</taxon>
        <taxon>Astigmata</taxon>
        <taxon>Psoroptidia</taxon>
        <taxon>Analgoidea</taxon>
        <taxon>Pyroglyphidae</taxon>
        <taxon>Dermatophagoidinae</taxon>
        <taxon>Dermatophagoides</taxon>
    </lineage>
</organism>
<reference evidence="1" key="2">
    <citation type="journal article" date="2022" name="Res Sq">
        <title>Comparative Genomics Reveals Insights into the Divergent Evolution of Astigmatic Mites and Household Pest Adaptations.</title>
        <authorList>
            <person name="Xiong Q."/>
            <person name="Wan A.T.-Y."/>
            <person name="Liu X.-Y."/>
            <person name="Fung C.S.-H."/>
            <person name="Xiao X."/>
            <person name="Malainual N."/>
            <person name="Hou J."/>
            <person name="Wang L."/>
            <person name="Wang M."/>
            <person name="Yang K."/>
            <person name="Cui Y."/>
            <person name="Leung E."/>
            <person name="Nong W."/>
            <person name="Shin S.-K."/>
            <person name="Au S."/>
            <person name="Jeong K.Y."/>
            <person name="Chew F.T."/>
            <person name="Hui J."/>
            <person name="Leung T.F."/>
            <person name="Tungtrongchitr A."/>
            <person name="Zhong N."/>
            <person name="Liu Z."/>
            <person name="Tsui S."/>
        </authorList>
    </citation>
    <scope>NUCLEOTIDE SEQUENCE</scope>
    <source>
        <strain evidence="1">Derf</strain>
        <tissue evidence="1">Whole organism</tissue>
    </source>
</reference>
<dbReference type="Proteomes" id="UP000790347">
    <property type="component" value="Unassembled WGS sequence"/>
</dbReference>
<reference evidence="1" key="1">
    <citation type="submission" date="2013-05" db="EMBL/GenBank/DDBJ databases">
        <authorList>
            <person name="Yim A.K.Y."/>
            <person name="Chan T.F."/>
            <person name="Ji K.M."/>
            <person name="Liu X.Y."/>
            <person name="Zhou J.W."/>
            <person name="Li R.Q."/>
            <person name="Yang K.Y."/>
            <person name="Li J."/>
            <person name="Li M."/>
            <person name="Law P.T.W."/>
            <person name="Wu Y.L."/>
            <person name="Cai Z.L."/>
            <person name="Qin H."/>
            <person name="Bao Y."/>
            <person name="Leung R.K.K."/>
            <person name="Ng P.K.S."/>
            <person name="Zou J."/>
            <person name="Zhong X.J."/>
            <person name="Ran P.X."/>
            <person name="Zhong N.S."/>
            <person name="Liu Z.G."/>
            <person name="Tsui S.K.W."/>
        </authorList>
    </citation>
    <scope>NUCLEOTIDE SEQUENCE</scope>
    <source>
        <strain evidence="1">Derf</strain>
        <tissue evidence="1">Whole organism</tissue>
    </source>
</reference>
<evidence type="ECO:0000313" key="2">
    <source>
        <dbReference type="Proteomes" id="UP000790347"/>
    </source>
</evidence>
<keyword evidence="2" id="KW-1185">Reference proteome</keyword>
<evidence type="ECO:0000313" key="1">
    <source>
        <dbReference type="EMBL" id="KAH9517984.1"/>
    </source>
</evidence>
<protein>
    <submittedName>
        <fullName evidence="1">Uncharacterized protein</fullName>
    </submittedName>
</protein>